<organism evidence="2 3">
    <name type="scientific">Xanthomonas floridensis</name>
    <dbReference type="NCBI Taxonomy" id="1843580"/>
    <lineage>
        <taxon>Bacteria</taxon>
        <taxon>Pseudomonadati</taxon>
        <taxon>Pseudomonadota</taxon>
        <taxon>Gammaproteobacteria</taxon>
        <taxon>Lysobacterales</taxon>
        <taxon>Lysobacteraceae</taxon>
        <taxon>Xanthomonas</taxon>
    </lineage>
</organism>
<dbReference type="InterPro" id="IPR032710">
    <property type="entry name" value="NTF2-like_dom_sf"/>
</dbReference>
<feature type="domain" description="SnoaL-like" evidence="1">
    <location>
        <begin position="19"/>
        <end position="87"/>
    </location>
</feature>
<reference evidence="2 3" key="1">
    <citation type="submission" date="2023-12" db="EMBL/GenBank/DDBJ databases">
        <title>Genome sequencing of Xanthomonas floridensis.</title>
        <authorList>
            <person name="Greer S."/>
            <person name="Harrison J."/>
            <person name="Grant M."/>
            <person name="Vicente J."/>
            <person name="Studholme D."/>
        </authorList>
    </citation>
    <scope>NUCLEOTIDE SEQUENCE [LARGE SCALE GENOMIC DNA]</scope>
    <source>
        <strain evidence="2 3">WHRI 8848</strain>
    </source>
</reference>
<accession>A0ABU5Q1J9</accession>
<proteinExistence type="predicted"/>
<dbReference type="RefSeq" id="WP_239692213.1">
    <property type="nucleotide sequence ID" value="NZ_JAYFSN010000027.1"/>
</dbReference>
<keyword evidence="3" id="KW-1185">Reference proteome</keyword>
<dbReference type="SUPFAM" id="SSF54427">
    <property type="entry name" value="NTF2-like"/>
    <property type="match status" value="1"/>
</dbReference>
<dbReference type="Gene3D" id="3.10.450.50">
    <property type="match status" value="1"/>
</dbReference>
<evidence type="ECO:0000259" key="1">
    <source>
        <dbReference type="Pfam" id="PF12680"/>
    </source>
</evidence>
<gene>
    <name evidence="2" type="ORF">VB146_17790</name>
</gene>
<dbReference type="Proteomes" id="UP001303614">
    <property type="component" value="Unassembled WGS sequence"/>
</dbReference>
<name>A0ABU5Q1J9_9XANT</name>
<protein>
    <submittedName>
        <fullName evidence="2">Nuclear transport factor 2 family protein</fullName>
    </submittedName>
</protein>
<sequence>MSLALPTTTACFFVASTIGDAAVRLPHLAEDAVVHDERQHHRGAAAIAAWLAQTQATTPYRAVPLGVHTQGEQVRVTAQVSGDPAGPAAAGAYVSAGGWQECGVADSLTRHAGVLRH</sequence>
<evidence type="ECO:0000313" key="2">
    <source>
        <dbReference type="EMBL" id="MEA5125663.1"/>
    </source>
</evidence>
<dbReference type="Pfam" id="PF12680">
    <property type="entry name" value="SnoaL_2"/>
    <property type="match status" value="1"/>
</dbReference>
<dbReference type="EMBL" id="JAYFSO010000026">
    <property type="protein sequence ID" value="MEA5125663.1"/>
    <property type="molecule type" value="Genomic_DNA"/>
</dbReference>
<dbReference type="InterPro" id="IPR037401">
    <property type="entry name" value="SnoaL-like"/>
</dbReference>
<comment type="caution">
    <text evidence="2">The sequence shown here is derived from an EMBL/GenBank/DDBJ whole genome shotgun (WGS) entry which is preliminary data.</text>
</comment>
<evidence type="ECO:0000313" key="3">
    <source>
        <dbReference type="Proteomes" id="UP001303614"/>
    </source>
</evidence>